<feature type="transmembrane region" description="Helical" evidence="6">
    <location>
        <begin position="487"/>
        <end position="508"/>
    </location>
</feature>
<dbReference type="InterPro" id="IPR020846">
    <property type="entry name" value="MFS_dom"/>
</dbReference>
<keyword evidence="5 6" id="KW-0472">Membrane</keyword>
<dbReference type="PROSITE" id="PS50850">
    <property type="entry name" value="MFS"/>
    <property type="match status" value="1"/>
</dbReference>
<sequence>MANHRNPDMPFGQEPVIHGSTLGSAAPHIVAEKVDHPIKLENVPTNESKDVEISRHDLVASLGIPDWEAKEKKIIGNVFPHDTSSLPYLIHGALLTYLHIIYTMNFLNRTNIAQARLDEDFEATLNLGNTDYSTAVALLTVGYMLAQLPSNMIITRVRPALYLPIVAILWSGISAATVGVKSANELYAVQFVLGIFEAPFFPGAVYLMSCWYTRRELALRTALLYSGLVLAQAFSGLIAAGVFAGMSGLIGIAGWKWLFILEAAMSAFFALTAFFVLPNYPHSQSGSAMWTMTEEMRRIAVARIQADRVEEPTNSTVWQGLRLALADPKIYCFIFMNICMTSSYGFNNFFPTIVRGFGLGSETTTLALTAPPYIFGTIISFGVAWNSDRLKERGYHIMVNNCCAVAGFIISVATLNHAARYASAFLYTSGSFSANALVYTWAVSSLSQTPEKRAAGGAIVNIMGHLGNVMSPYFFPDNHAPRYTMAMILQIVFAGLTCATAFLSKLYLRRQNKKIKERADASGTEYNPFTT</sequence>
<keyword evidence="4 6" id="KW-1133">Transmembrane helix</keyword>
<keyword evidence="9" id="KW-1185">Reference proteome</keyword>
<feature type="transmembrane region" description="Helical" evidence="6">
    <location>
        <begin position="366"/>
        <end position="385"/>
    </location>
</feature>
<evidence type="ECO:0000313" key="8">
    <source>
        <dbReference type="EMBL" id="PSN71793.1"/>
    </source>
</evidence>
<keyword evidence="3 6" id="KW-0812">Transmembrane</keyword>
<accession>A0A2T2P2E5</accession>
<feature type="transmembrane region" description="Helical" evidence="6">
    <location>
        <begin position="186"/>
        <end position="211"/>
    </location>
</feature>
<evidence type="ECO:0000256" key="1">
    <source>
        <dbReference type="ARBA" id="ARBA00004141"/>
    </source>
</evidence>
<dbReference type="FunFam" id="1.20.1250.20:FF:000013">
    <property type="entry name" value="MFS general substrate transporter"/>
    <property type="match status" value="1"/>
</dbReference>
<dbReference type="OrthoDB" id="2250022at2759"/>
<evidence type="ECO:0000313" key="9">
    <source>
        <dbReference type="Proteomes" id="UP000240883"/>
    </source>
</evidence>
<feature type="transmembrane region" description="Helical" evidence="6">
    <location>
        <begin position="421"/>
        <end position="442"/>
    </location>
</feature>
<dbReference type="PANTHER" id="PTHR43791">
    <property type="entry name" value="PERMEASE-RELATED"/>
    <property type="match status" value="1"/>
</dbReference>
<organism evidence="8 9">
    <name type="scientific">Corynespora cassiicola Philippines</name>
    <dbReference type="NCBI Taxonomy" id="1448308"/>
    <lineage>
        <taxon>Eukaryota</taxon>
        <taxon>Fungi</taxon>
        <taxon>Dikarya</taxon>
        <taxon>Ascomycota</taxon>
        <taxon>Pezizomycotina</taxon>
        <taxon>Dothideomycetes</taxon>
        <taxon>Pleosporomycetidae</taxon>
        <taxon>Pleosporales</taxon>
        <taxon>Corynesporascaceae</taxon>
        <taxon>Corynespora</taxon>
    </lineage>
</organism>
<dbReference type="GO" id="GO:0022857">
    <property type="term" value="F:transmembrane transporter activity"/>
    <property type="evidence" value="ECO:0007669"/>
    <property type="project" value="InterPro"/>
</dbReference>
<dbReference type="InterPro" id="IPR036259">
    <property type="entry name" value="MFS_trans_sf"/>
</dbReference>
<feature type="transmembrane region" description="Helical" evidence="6">
    <location>
        <begin position="454"/>
        <end position="475"/>
    </location>
</feature>
<evidence type="ECO:0000256" key="3">
    <source>
        <dbReference type="ARBA" id="ARBA00022692"/>
    </source>
</evidence>
<feature type="domain" description="Major facilitator superfamily (MFS) profile" evidence="7">
    <location>
        <begin position="85"/>
        <end position="513"/>
    </location>
</feature>
<dbReference type="SUPFAM" id="SSF103473">
    <property type="entry name" value="MFS general substrate transporter"/>
    <property type="match status" value="1"/>
</dbReference>
<comment type="subcellular location">
    <subcellularLocation>
        <location evidence="1">Membrane</location>
        <topology evidence="1">Multi-pass membrane protein</topology>
    </subcellularLocation>
</comment>
<evidence type="ECO:0000256" key="4">
    <source>
        <dbReference type="ARBA" id="ARBA00022989"/>
    </source>
</evidence>
<evidence type="ECO:0000256" key="2">
    <source>
        <dbReference type="ARBA" id="ARBA00022448"/>
    </source>
</evidence>
<feature type="transmembrane region" description="Helical" evidence="6">
    <location>
        <begin position="397"/>
        <end position="415"/>
    </location>
</feature>
<feature type="transmembrane region" description="Helical" evidence="6">
    <location>
        <begin position="257"/>
        <end position="277"/>
    </location>
</feature>
<dbReference type="Gene3D" id="1.20.1250.20">
    <property type="entry name" value="MFS general substrate transporter like domains"/>
    <property type="match status" value="2"/>
</dbReference>
<feature type="transmembrane region" description="Helical" evidence="6">
    <location>
        <begin position="160"/>
        <end position="180"/>
    </location>
</feature>
<dbReference type="Proteomes" id="UP000240883">
    <property type="component" value="Unassembled WGS sequence"/>
</dbReference>
<feature type="transmembrane region" description="Helical" evidence="6">
    <location>
        <begin position="88"/>
        <end position="107"/>
    </location>
</feature>
<dbReference type="PANTHER" id="PTHR43791:SF62">
    <property type="entry name" value="MAJOR FACILITATOR SUPERFAMILY (MFS) PROFILE DOMAIN-CONTAINING PROTEIN"/>
    <property type="match status" value="1"/>
</dbReference>
<feature type="transmembrane region" description="Helical" evidence="6">
    <location>
        <begin position="223"/>
        <end position="245"/>
    </location>
</feature>
<reference evidence="8 9" key="1">
    <citation type="journal article" date="2018" name="Front. Microbiol.">
        <title>Genome-Wide Analysis of Corynespora cassiicola Leaf Fall Disease Putative Effectors.</title>
        <authorList>
            <person name="Lopez D."/>
            <person name="Ribeiro S."/>
            <person name="Label P."/>
            <person name="Fumanal B."/>
            <person name="Venisse J.S."/>
            <person name="Kohler A."/>
            <person name="de Oliveira R.R."/>
            <person name="Labutti K."/>
            <person name="Lipzen A."/>
            <person name="Lail K."/>
            <person name="Bauer D."/>
            <person name="Ohm R.A."/>
            <person name="Barry K.W."/>
            <person name="Spatafora J."/>
            <person name="Grigoriev I.V."/>
            <person name="Martin F.M."/>
            <person name="Pujade-Renaud V."/>
        </authorList>
    </citation>
    <scope>NUCLEOTIDE SEQUENCE [LARGE SCALE GENOMIC DNA]</scope>
    <source>
        <strain evidence="8 9">Philippines</strain>
    </source>
</reference>
<evidence type="ECO:0000256" key="5">
    <source>
        <dbReference type="ARBA" id="ARBA00023136"/>
    </source>
</evidence>
<gene>
    <name evidence="8" type="ORF">BS50DRAFT_629919</name>
</gene>
<protein>
    <submittedName>
        <fullName evidence="8">MFS general substrate transporter</fullName>
    </submittedName>
</protein>
<dbReference type="InterPro" id="IPR011701">
    <property type="entry name" value="MFS"/>
</dbReference>
<dbReference type="AlphaFoldDB" id="A0A2T2P2E5"/>
<dbReference type="Pfam" id="PF07690">
    <property type="entry name" value="MFS_1"/>
    <property type="match status" value="1"/>
</dbReference>
<proteinExistence type="predicted"/>
<evidence type="ECO:0000259" key="7">
    <source>
        <dbReference type="PROSITE" id="PS50850"/>
    </source>
</evidence>
<keyword evidence="2" id="KW-0813">Transport</keyword>
<dbReference type="EMBL" id="KZ678130">
    <property type="protein sequence ID" value="PSN71793.1"/>
    <property type="molecule type" value="Genomic_DNA"/>
</dbReference>
<evidence type="ECO:0000256" key="6">
    <source>
        <dbReference type="SAM" id="Phobius"/>
    </source>
</evidence>
<dbReference type="GO" id="GO:0016020">
    <property type="term" value="C:membrane"/>
    <property type="evidence" value="ECO:0007669"/>
    <property type="project" value="UniProtKB-SubCell"/>
</dbReference>
<feature type="transmembrane region" description="Helical" evidence="6">
    <location>
        <begin position="330"/>
        <end position="346"/>
    </location>
</feature>
<name>A0A2T2P2E5_CORCC</name>
<dbReference type="FunFam" id="1.20.1250.20:FF:000057">
    <property type="entry name" value="MFS general substrate transporter"/>
    <property type="match status" value="1"/>
</dbReference>